<dbReference type="Gene3D" id="3.10.350.10">
    <property type="entry name" value="LysM domain"/>
    <property type="match status" value="1"/>
</dbReference>
<reference evidence="5" key="2">
    <citation type="journal article" date="2023" name="IMA Fungus">
        <title>Comparative genomic study of the Penicillium genus elucidates a diverse pangenome and 15 lateral gene transfer events.</title>
        <authorList>
            <person name="Petersen C."/>
            <person name="Sorensen T."/>
            <person name="Nielsen M.R."/>
            <person name="Sondergaard T.E."/>
            <person name="Sorensen J.L."/>
            <person name="Fitzpatrick D.A."/>
            <person name="Frisvad J.C."/>
            <person name="Nielsen K.L."/>
        </authorList>
    </citation>
    <scope>NUCLEOTIDE SEQUENCE</scope>
    <source>
        <strain evidence="5">IBT 29864</strain>
    </source>
</reference>
<proteinExistence type="predicted"/>
<sequence>MAIFRQSKYSLLALCGLFLITTTAAVIEPDQPQSRIVGRGAVLDHDETPLIGRGTAACKTYVTQALDTCKTITKAHDITMAQLQMYNSYTWRFDCQNMPQGSIICIGPGSPPMPTARSNATCGPLVPGTPRPANWSDLASLNPCPSNECCTGDGMCKAFGDYWCSPRDDTCMSNCKSTTTTVKAATKTTTTTKAKTTSTTTKAKTTATTTSQGPAWTLVAYTGTTCNEDYYLLKAHKDQDSKCIDLPGDYKAGLDDQTGVYCRYFTDGGFSSSSCASAPVEKLLSWSLTRGVCTAYDKPCSDSGGQAISIDSDSGCQADIMGKHVERKWRSVRCMVH</sequence>
<dbReference type="InterPro" id="IPR036779">
    <property type="entry name" value="LysM_dom_sf"/>
</dbReference>
<feature type="signal peptide" evidence="3">
    <location>
        <begin position="1"/>
        <end position="25"/>
    </location>
</feature>
<reference evidence="5" key="1">
    <citation type="submission" date="2022-11" db="EMBL/GenBank/DDBJ databases">
        <authorList>
            <person name="Petersen C."/>
        </authorList>
    </citation>
    <scope>NUCLEOTIDE SEQUENCE</scope>
    <source>
        <strain evidence="5">IBT 29864</strain>
    </source>
</reference>
<dbReference type="GeneID" id="81433097"/>
<evidence type="ECO:0000259" key="4">
    <source>
        <dbReference type="PROSITE" id="PS51782"/>
    </source>
</evidence>
<name>A0A9W9VV50_9EURO</name>
<dbReference type="PANTHER" id="PTHR47700:SF2">
    <property type="entry name" value="CHITINASE"/>
    <property type="match status" value="1"/>
</dbReference>
<dbReference type="GO" id="GO:0008061">
    <property type="term" value="F:chitin binding"/>
    <property type="evidence" value="ECO:0007669"/>
    <property type="project" value="UniProtKB-KW"/>
</dbReference>
<dbReference type="PROSITE" id="PS51782">
    <property type="entry name" value="LYSM"/>
    <property type="match status" value="1"/>
</dbReference>
<feature type="chain" id="PRO_5040848102" description="LysM domain-containing protein" evidence="3">
    <location>
        <begin position="26"/>
        <end position="337"/>
    </location>
</feature>
<dbReference type="Proteomes" id="UP001147782">
    <property type="component" value="Unassembled WGS sequence"/>
</dbReference>
<evidence type="ECO:0000256" key="1">
    <source>
        <dbReference type="ARBA" id="ARBA00022669"/>
    </source>
</evidence>
<comment type="caution">
    <text evidence="5">The sequence shown here is derived from an EMBL/GenBank/DDBJ whole genome shotgun (WGS) entry which is preliminary data.</text>
</comment>
<evidence type="ECO:0000256" key="2">
    <source>
        <dbReference type="ARBA" id="ARBA00023026"/>
    </source>
</evidence>
<protein>
    <recommendedName>
        <fullName evidence="4">LysM domain-containing protein</fullName>
    </recommendedName>
</protein>
<dbReference type="OrthoDB" id="73875at2759"/>
<feature type="domain" description="LysM" evidence="4">
    <location>
        <begin position="59"/>
        <end position="106"/>
    </location>
</feature>
<dbReference type="AlphaFoldDB" id="A0A9W9VV50"/>
<organism evidence="5 6">
    <name type="scientific">Penicillium cataractarum</name>
    <dbReference type="NCBI Taxonomy" id="2100454"/>
    <lineage>
        <taxon>Eukaryota</taxon>
        <taxon>Fungi</taxon>
        <taxon>Dikarya</taxon>
        <taxon>Ascomycota</taxon>
        <taxon>Pezizomycotina</taxon>
        <taxon>Eurotiomycetes</taxon>
        <taxon>Eurotiomycetidae</taxon>
        <taxon>Eurotiales</taxon>
        <taxon>Aspergillaceae</taxon>
        <taxon>Penicillium</taxon>
    </lineage>
</organism>
<gene>
    <name evidence="5" type="ORF">N7496_000989</name>
</gene>
<dbReference type="EMBL" id="JAPZBS010000001">
    <property type="protein sequence ID" value="KAJ5389921.1"/>
    <property type="molecule type" value="Genomic_DNA"/>
</dbReference>
<dbReference type="InterPro" id="IPR053214">
    <property type="entry name" value="LysM12-like"/>
</dbReference>
<dbReference type="PANTHER" id="PTHR47700">
    <property type="entry name" value="V CHITINASE, PUTATIVE (AFU_ORTHOLOGUE AFUA_6G13720)-RELATED"/>
    <property type="match status" value="1"/>
</dbReference>
<dbReference type="RefSeq" id="XP_056560649.1">
    <property type="nucleotide sequence ID" value="XM_056693920.1"/>
</dbReference>
<evidence type="ECO:0000313" key="5">
    <source>
        <dbReference type="EMBL" id="KAJ5389921.1"/>
    </source>
</evidence>
<keyword evidence="1" id="KW-0147">Chitin-binding</keyword>
<keyword evidence="3" id="KW-0732">Signal</keyword>
<dbReference type="Pfam" id="PF25139">
    <property type="entry name" value="LysM14_C"/>
    <property type="match status" value="1"/>
</dbReference>
<keyword evidence="6" id="KW-1185">Reference proteome</keyword>
<dbReference type="InterPro" id="IPR018392">
    <property type="entry name" value="LysM"/>
</dbReference>
<dbReference type="InterPro" id="IPR057277">
    <property type="entry name" value="LysM_C"/>
</dbReference>
<evidence type="ECO:0000256" key="3">
    <source>
        <dbReference type="SAM" id="SignalP"/>
    </source>
</evidence>
<accession>A0A9W9VV50</accession>
<keyword evidence="2" id="KW-0843">Virulence</keyword>
<evidence type="ECO:0000313" key="6">
    <source>
        <dbReference type="Proteomes" id="UP001147782"/>
    </source>
</evidence>